<dbReference type="InterPro" id="IPR050148">
    <property type="entry name" value="Terpene_synthase-like"/>
</dbReference>
<dbReference type="InterPro" id="IPR036965">
    <property type="entry name" value="Terpene_synth_N_sf"/>
</dbReference>
<dbReference type="PANTHER" id="PTHR31225">
    <property type="entry name" value="OS04G0344100 PROTEIN-RELATED"/>
    <property type="match status" value="1"/>
</dbReference>
<dbReference type="InterPro" id="IPR008930">
    <property type="entry name" value="Terpenoid_cyclase/PrenylTrfase"/>
</dbReference>
<evidence type="ECO:0000259" key="3">
    <source>
        <dbReference type="Pfam" id="PF03936"/>
    </source>
</evidence>
<proteinExistence type="predicted"/>
<dbReference type="InterPro" id="IPR008949">
    <property type="entry name" value="Isoprenoid_synthase_dom_sf"/>
</dbReference>
<dbReference type="EMBL" id="JBFOLJ010000011">
    <property type="protein sequence ID" value="KAL2493954.1"/>
    <property type="molecule type" value="Genomic_DNA"/>
</dbReference>
<comment type="caution">
    <text evidence="4">The sequence shown here is derived from an EMBL/GenBank/DDBJ whole genome shotgun (WGS) entry which is preliminary data.</text>
</comment>
<dbReference type="Pfam" id="PF03936">
    <property type="entry name" value="Terpene_synth_C"/>
    <property type="match status" value="1"/>
</dbReference>
<keyword evidence="1" id="KW-0479">Metal-binding</keyword>
<dbReference type="GO" id="GO:0046872">
    <property type="term" value="F:metal ion binding"/>
    <property type="evidence" value="ECO:0007669"/>
    <property type="project" value="UniProtKB-KW"/>
</dbReference>
<reference evidence="5" key="1">
    <citation type="submission" date="2024-07" db="EMBL/GenBank/DDBJ databases">
        <title>Two chromosome-level genome assemblies of Korean endemic species Abeliophyllum distichum and Forsythia ovata (Oleaceae).</title>
        <authorList>
            <person name="Jang H."/>
        </authorList>
    </citation>
    <scope>NUCLEOTIDE SEQUENCE [LARGE SCALE GENOMIC DNA]</scope>
</reference>
<evidence type="ECO:0000256" key="1">
    <source>
        <dbReference type="ARBA" id="ARBA00022723"/>
    </source>
</evidence>
<gene>
    <name evidence="4" type="ORF">Fot_37711</name>
</gene>
<dbReference type="Proteomes" id="UP001604277">
    <property type="component" value="Unassembled WGS sequence"/>
</dbReference>
<evidence type="ECO:0000313" key="5">
    <source>
        <dbReference type="Proteomes" id="UP001604277"/>
    </source>
</evidence>
<evidence type="ECO:0000256" key="2">
    <source>
        <dbReference type="ARBA" id="ARBA00022842"/>
    </source>
</evidence>
<dbReference type="PANTHER" id="PTHR31225:SF137">
    <property type="entry name" value="TERPENE SYNTHASE 11-RELATED"/>
    <property type="match status" value="1"/>
</dbReference>
<dbReference type="Gene3D" id="1.50.10.130">
    <property type="entry name" value="Terpene synthase, N-terminal domain"/>
    <property type="match status" value="1"/>
</dbReference>
<evidence type="ECO:0000313" key="4">
    <source>
        <dbReference type="EMBL" id="KAL2493954.1"/>
    </source>
</evidence>
<name>A0ABD1RZR4_9LAMI</name>
<dbReference type="Gene3D" id="1.10.600.10">
    <property type="entry name" value="Farnesyl Diphosphate Synthase"/>
    <property type="match status" value="2"/>
</dbReference>
<dbReference type="AlphaFoldDB" id="A0ABD1RZR4"/>
<dbReference type="SUPFAM" id="SSF48576">
    <property type="entry name" value="Terpenoid synthases"/>
    <property type="match status" value="1"/>
</dbReference>
<organism evidence="4 5">
    <name type="scientific">Forsythia ovata</name>
    <dbReference type="NCBI Taxonomy" id="205694"/>
    <lineage>
        <taxon>Eukaryota</taxon>
        <taxon>Viridiplantae</taxon>
        <taxon>Streptophyta</taxon>
        <taxon>Embryophyta</taxon>
        <taxon>Tracheophyta</taxon>
        <taxon>Spermatophyta</taxon>
        <taxon>Magnoliopsida</taxon>
        <taxon>eudicotyledons</taxon>
        <taxon>Gunneridae</taxon>
        <taxon>Pentapetalae</taxon>
        <taxon>asterids</taxon>
        <taxon>lamiids</taxon>
        <taxon>Lamiales</taxon>
        <taxon>Oleaceae</taxon>
        <taxon>Forsythieae</taxon>
        <taxon>Forsythia</taxon>
    </lineage>
</organism>
<feature type="domain" description="Terpene synthase metal-binding" evidence="3">
    <location>
        <begin position="84"/>
        <end position="209"/>
    </location>
</feature>
<accession>A0ABD1RZR4</accession>
<sequence>MGKNNCSKRIEELQENTRKALKRALDPMAAMELIDTLQWLGIAYNYDEEIGLWLNKLSTWDSGEDLHATALRFRLLRNEGWHVSWMNTIEAFMVEANWFSSGHVPNLANYLENAVTTSGSYMALVHIFFLLGEGISHGNVKLMEKPYPKIFSCSGKILRLWDDLGTSKEEQDRGDNASSIPLLMREKNLQSEGEARECIMQLIHNLWKELNMELISSNTLPLSLIRVCFNMSRTSQVIYQHEEDSYSSGVDNFVKFLLLQPIAGI</sequence>
<keyword evidence="5" id="KW-1185">Reference proteome</keyword>
<dbReference type="SUPFAM" id="SSF48239">
    <property type="entry name" value="Terpenoid cyclases/Protein prenyltransferases"/>
    <property type="match status" value="1"/>
</dbReference>
<protein>
    <submittedName>
        <fullName evidence="4">S-(+)-linalool synthase</fullName>
    </submittedName>
</protein>
<keyword evidence="2" id="KW-0460">Magnesium</keyword>
<dbReference type="InterPro" id="IPR005630">
    <property type="entry name" value="Terpene_synthase_metal-bd"/>
</dbReference>